<protein>
    <submittedName>
        <fullName evidence="7">OmpA family protein</fullName>
    </submittedName>
</protein>
<feature type="domain" description="OmpA-like" evidence="6">
    <location>
        <begin position="280"/>
        <end position="397"/>
    </location>
</feature>
<dbReference type="CDD" id="cd07185">
    <property type="entry name" value="OmpA_C-like"/>
    <property type="match status" value="1"/>
</dbReference>
<evidence type="ECO:0000256" key="3">
    <source>
        <dbReference type="ARBA" id="ARBA00023237"/>
    </source>
</evidence>
<evidence type="ECO:0000313" key="8">
    <source>
        <dbReference type="Proteomes" id="UP001597425"/>
    </source>
</evidence>
<dbReference type="PRINTS" id="PR01021">
    <property type="entry name" value="OMPADOMAIN"/>
</dbReference>
<dbReference type="RefSeq" id="WP_265721716.1">
    <property type="nucleotide sequence ID" value="NZ_JAPIVK010000014.1"/>
</dbReference>
<evidence type="ECO:0000256" key="2">
    <source>
        <dbReference type="ARBA" id="ARBA00023136"/>
    </source>
</evidence>
<feature type="region of interest" description="Disordered" evidence="5">
    <location>
        <begin position="367"/>
        <end position="397"/>
    </location>
</feature>
<proteinExistence type="predicted"/>
<dbReference type="PANTHER" id="PTHR30329">
    <property type="entry name" value="STATOR ELEMENT OF FLAGELLAR MOTOR COMPLEX"/>
    <property type="match status" value="1"/>
</dbReference>
<dbReference type="Pfam" id="PF06078">
    <property type="entry name" value="DUF937"/>
    <property type="match status" value="1"/>
</dbReference>
<accession>A0ABW5E8T9</accession>
<keyword evidence="3" id="KW-0998">Cell outer membrane</keyword>
<evidence type="ECO:0000256" key="5">
    <source>
        <dbReference type="SAM" id="MobiDB-lite"/>
    </source>
</evidence>
<dbReference type="PROSITE" id="PS51123">
    <property type="entry name" value="OMPA_2"/>
    <property type="match status" value="1"/>
</dbReference>
<comment type="caution">
    <text evidence="7">The sequence shown here is derived from an EMBL/GenBank/DDBJ whole genome shotgun (WGS) entry which is preliminary data.</text>
</comment>
<keyword evidence="8" id="KW-1185">Reference proteome</keyword>
<dbReference type="InterPro" id="IPR009282">
    <property type="entry name" value="DUF937"/>
</dbReference>
<dbReference type="Proteomes" id="UP001597425">
    <property type="component" value="Unassembled WGS sequence"/>
</dbReference>
<dbReference type="Pfam" id="PF00691">
    <property type="entry name" value="OmpA"/>
    <property type="match status" value="1"/>
</dbReference>
<sequence>MADDLLDMAVRQLGSSGIGALGSALGLPEGKGESAVNTGLSTVLAGMLHKGNSKTGMASLFNMVTGSSGLDFSNIADVFEDQEQMSSLQKSGGNMLETIFGDKSGDVGSTLSGSLGLSGGTGGSLLKVAAPVVMSLLGKLVKSKGLDISGLGSLLLGQKSHIKGHLPDGLLKQLGVSDFGKLGEGLETHGHEEPQEARPEAVQHKREKKRGSFGKWFWPLLIALAALYALNMCAKKDEVEDQPGQVILEEETTMTETPDGTMGDTADFSTSFREYIDSASRDPNREFPLTIEFDKGSAEVTGASTPDVEALATILQENEGLTVAVEGHTSGEGDEARNQQLSQERANVVRQMLVNKGIDGSRITATGMGSAKQVADDSTEEGREKNRRISVRVVNFE</sequence>
<keyword evidence="2 4" id="KW-0472">Membrane</keyword>
<comment type="subcellular location">
    <subcellularLocation>
        <location evidence="1">Cell outer membrane</location>
    </subcellularLocation>
</comment>
<dbReference type="SUPFAM" id="SSF103088">
    <property type="entry name" value="OmpA-like"/>
    <property type="match status" value="1"/>
</dbReference>
<gene>
    <name evidence="7" type="ORF">ACFSKX_03710</name>
</gene>
<feature type="compositionally biased region" description="Basic and acidic residues" evidence="5">
    <location>
        <begin position="184"/>
        <end position="204"/>
    </location>
</feature>
<dbReference type="InterPro" id="IPR006664">
    <property type="entry name" value="OMP_bac"/>
</dbReference>
<evidence type="ECO:0000313" key="7">
    <source>
        <dbReference type="EMBL" id="MFD2309514.1"/>
    </source>
</evidence>
<name>A0ABW5E8T9_9GAMM</name>
<dbReference type="InterPro" id="IPR006665">
    <property type="entry name" value="OmpA-like"/>
</dbReference>
<dbReference type="InterPro" id="IPR050330">
    <property type="entry name" value="Bact_OuterMem_StrucFunc"/>
</dbReference>
<organism evidence="7 8">
    <name type="scientific">Microbulbifer halophilus</name>
    <dbReference type="NCBI Taxonomy" id="453963"/>
    <lineage>
        <taxon>Bacteria</taxon>
        <taxon>Pseudomonadati</taxon>
        <taxon>Pseudomonadota</taxon>
        <taxon>Gammaproteobacteria</taxon>
        <taxon>Cellvibrionales</taxon>
        <taxon>Microbulbiferaceae</taxon>
        <taxon>Microbulbifer</taxon>
    </lineage>
</organism>
<dbReference type="EMBL" id="JBHUJD010000003">
    <property type="protein sequence ID" value="MFD2309514.1"/>
    <property type="molecule type" value="Genomic_DNA"/>
</dbReference>
<reference evidence="8" key="1">
    <citation type="journal article" date="2019" name="Int. J. Syst. Evol. Microbiol.">
        <title>The Global Catalogue of Microorganisms (GCM) 10K type strain sequencing project: providing services to taxonomists for standard genome sequencing and annotation.</title>
        <authorList>
            <consortium name="The Broad Institute Genomics Platform"/>
            <consortium name="The Broad Institute Genome Sequencing Center for Infectious Disease"/>
            <person name="Wu L."/>
            <person name="Ma J."/>
        </authorList>
    </citation>
    <scope>NUCLEOTIDE SEQUENCE [LARGE SCALE GENOMIC DNA]</scope>
    <source>
        <strain evidence="8">KCTC 12848</strain>
    </source>
</reference>
<evidence type="ECO:0000256" key="4">
    <source>
        <dbReference type="PROSITE-ProRule" id="PRU00473"/>
    </source>
</evidence>
<evidence type="ECO:0000256" key="1">
    <source>
        <dbReference type="ARBA" id="ARBA00004442"/>
    </source>
</evidence>
<dbReference type="InterPro" id="IPR036737">
    <property type="entry name" value="OmpA-like_sf"/>
</dbReference>
<dbReference type="Gene3D" id="3.30.1330.60">
    <property type="entry name" value="OmpA-like domain"/>
    <property type="match status" value="1"/>
</dbReference>
<evidence type="ECO:0000259" key="6">
    <source>
        <dbReference type="PROSITE" id="PS51123"/>
    </source>
</evidence>
<feature type="region of interest" description="Disordered" evidence="5">
    <location>
        <begin position="184"/>
        <end position="205"/>
    </location>
</feature>
<dbReference type="PANTHER" id="PTHR30329:SF21">
    <property type="entry name" value="LIPOPROTEIN YIAD-RELATED"/>
    <property type="match status" value="1"/>
</dbReference>